<sequence length="165" mass="17961">MPHSVPTPEARLAAMGLTLPSPAPALGNYVPWCIVERTFMTSGQFPWRDGQLLYRGRLGQELDIDQGYAACQLAALNAIAQLKQAVGELSRVRRIFRLEGVLNVAEGCTQHPRALDGASDLLAAVFGEQGRHTRMIWTNPVMPMDGFCLVYLFAHVDTAVAGDAP</sequence>
<dbReference type="EMBL" id="JAQQLF010000014">
    <property type="protein sequence ID" value="MDC7717995.1"/>
    <property type="molecule type" value="Genomic_DNA"/>
</dbReference>
<dbReference type="Gene3D" id="3.30.1330.40">
    <property type="entry name" value="RutC-like"/>
    <property type="match status" value="1"/>
</dbReference>
<dbReference type="SUPFAM" id="SSF55298">
    <property type="entry name" value="YjgF-like"/>
    <property type="match status" value="1"/>
</dbReference>
<comment type="caution">
    <text evidence="2">The sequence shown here is derived from an EMBL/GenBank/DDBJ whole genome shotgun (WGS) entry which is preliminary data.</text>
</comment>
<dbReference type="PANTHER" id="PTHR43760:SF1">
    <property type="entry name" value="ENDORIBONUCLEASE L-PSP_CHORISMATE MUTASE-LIKE DOMAIN-CONTAINING PROTEIN"/>
    <property type="match status" value="1"/>
</dbReference>
<evidence type="ECO:0000259" key="1">
    <source>
        <dbReference type="Pfam" id="PF14588"/>
    </source>
</evidence>
<dbReference type="InterPro" id="IPR013813">
    <property type="entry name" value="Endoribo_LPSP/chorism_mut-like"/>
</dbReference>
<dbReference type="InterPro" id="IPR035959">
    <property type="entry name" value="RutC-like_sf"/>
</dbReference>
<dbReference type="RefSeq" id="WP_272752299.1">
    <property type="nucleotide sequence ID" value="NZ_JAQQLF010000014.1"/>
</dbReference>
<name>A0ABT5J0E0_9NEIS</name>
<dbReference type="CDD" id="cd02199">
    <property type="entry name" value="YjgF_YER057c_UK114_like_1"/>
    <property type="match status" value="1"/>
</dbReference>
<dbReference type="PANTHER" id="PTHR43760">
    <property type="entry name" value="ENDORIBONUCLEASE-RELATED"/>
    <property type="match status" value="1"/>
</dbReference>
<dbReference type="Pfam" id="PF14588">
    <property type="entry name" value="YjgF_endoribonc"/>
    <property type="match status" value="1"/>
</dbReference>
<organism evidence="2 3">
    <name type="scientific">Vogesella aquatica</name>
    <dbReference type="NCBI Taxonomy" id="2984206"/>
    <lineage>
        <taxon>Bacteria</taxon>
        <taxon>Pseudomonadati</taxon>
        <taxon>Pseudomonadota</taxon>
        <taxon>Betaproteobacteria</taxon>
        <taxon>Neisseriales</taxon>
        <taxon>Chromobacteriaceae</taxon>
        <taxon>Vogesella</taxon>
    </lineage>
</organism>
<protein>
    <submittedName>
        <fullName evidence="2">Atu1372/SO_1960 family protein</fullName>
    </submittedName>
</protein>
<accession>A0ABT5J0E0</accession>
<proteinExistence type="predicted"/>
<feature type="domain" description="Endoribonuclease L-PSP/chorismate mutase-like" evidence="1">
    <location>
        <begin position="9"/>
        <end position="155"/>
    </location>
</feature>
<reference evidence="2 3" key="1">
    <citation type="submission" date="2023-01" db="EMBL/GenBank/DDBJ databases">
        <title>Novel species of the genus Vogesella isolated from rivers.</title>
        <authorList>
            <person name="Lu H."/>
        </authorList>
    </citation>
    <scope>NUCLEOTIDE SEQUENCE [LARGE SCALE GENOMIC DNA]</scope>
    <source>
        <strain evidence="2 3">DC21W</strain>
    </source>
</reference>
<dbReference type="Proteomes" id="UP001219956">
    <property type="component" value="Unassembled WGS sequence"/>
</dbReference>
<evidence type="ECO:0000313" key="2">
    <source>
        <dbReference type="EMBL" id="MDC7717995.1"/>
    </source>
</evidence>
<evidence type="ECO:0000313" key="3">
    <source>
        <dbReference type="Proteomes" id="UP001219956"/>
    </source>
</evidence>
<keyword evidence="3" id="KW-1185">Reference proteome</keyword>
<gene>
    <name evidence="2" type="ORF">PQU95_12320</name>
</gene>